<keyword evidence="2" id="KW-0808">Transferase</keyword>
<dbReference type="SUPFAM" id="SSF55729">
    <property type="entry name" value="Acyl-CoA N-acyltransferases (Nat)"/>
    <property type="match status" value="1"/>
</dbReference>
<dbReference type="Proteomes" id="UP001597459">
    <property type="component" value="Unassembled WGS sequence"/>
</dbReference>
<evidence type="ECO:0000313" key="3">
    <source>
        <dbReference type="Proteomes" id="UP001597459"/>
    </source>
</evidence>
<accession>A0ABW5N236</accession>
<comment type="caution">
    <text evidence="2">The sequence shown here is derived from an EMBL/GenBank/DDBJ whole genome shotgun (WGS) entry which is preliminary data.</text>
</comment>
<feature type="domain" description="N-acetyltransferase" evidence="1">
    <location>
        <begin position="1"/>
        <end position="150"/>
    </location>
</feature>
<dbReference type="Gene3D" id="3.40.630.30">
    <property type="match status" value="1"/>
</dbReference>
<dbReference type="GO" id="GO:0016746">
    <property type="term" value="F:acyltransferase activity"/>
    <property type="evidence" value="ECO:0007669"/>
    <property type="project" value="UniProtKB-KW"/>
</dbReference>
<dbReference type="InterPro" id="IPR000182">
    <property type="entry name" value="GNAT_dom"/>
</dbReference>
<evidence type="ECO:0000313" key="2">
    <source>
        <dbReference type="EMBL" id="MFD2589213.1"/>
    </source>
</evidence>
<protein>
    <submittedName>
        <fullName evidence="2">GNAT family N-acetyltransferase</fullName>
        <ecNumber evidence="2">2.3.1.-</ecNumber>
    </submittedName>
</protein>
<dbReference type="CDD" id="cd04301">
    <property type="entry name" value="NAT_SF"/>
    <property type="match status" value="1"/>
</dbReference>
<name>A0ABW5N236_9FLAO</name>
<sequence>MNIIKASHTDHQKLTTLTIRSKSYWNYTPAQIKKWRKDLTVSPEYILKNPVYMLYIAQELIGYYSYLAISKRIVKLDNIFIDSIYIRKGYGTLLMQDFISRIKQAGYQKIQLDSDPNAVNFYQHLGFIIIDRIETAIKGRFMPVMELEVQLITSL</sequence>
<reference evidence="3" key="1">
    <citation type="journal article" date="2019" name="Int. J. Syst. Evol. Microbiol.">
        <title>The Global Catalogue of Microorganisms (GCM) 10K type strain sequencing project: providing services to taxonomists for standard genome sequencing and annotation.</title>
        <authorList>
            <consortium name="The Broad Institute Genomics Platform"/>
            <consortium name="The Broad Institute Genome Sequencing Center for Infectious Disease"/>
            <person name="Wu L."/>
            <person name="Ma J."/>
        </authorList>
    </citation>
    <scope>NUCLEOTIDE SEQUENCE [LARGE SCALE GENOMIC DNA]</scope>
    <source>
        <strain evidence="3">KCTC 42423</strain>
    </source>
</reference>
<organism evidence="2 3">
    <name type="scientific">Aquimarina hainanensis</name>
    <dbReference type="NCBI Taxonomy" id="1578017"/>
    <lineage>
        <taxon>Bacteria</taxon>
        <taxon>Pseudomonadati</taxon>
        <taxon>Bacteroidota</taxon>
        <taxon>Flavobacteriia</taxon>
        <taxon>Flavobacteriales</taxon>
        <taxon>Flavobacteriaceae</taxon>
        <taxon>Aquimarina</taxon>
    </lineage>
</organism>
<dbReference type="PROSITE" id="PS51186">
    <property type="entry name" value="GNAT"/>
    <property type="match status" value="1"/>
</dbReference>
<proteinExistence type="predicted"/>
<gene>
    <name evidence="2" type="ORF">ACFSTE_00115</name>
</gene>
<keyword evidence="2" id="KW-0012">Acyltransferase</keyword>
<dbReference type="RefSeq" id="WP_378257811.1">
    <property type="nucleotide sequence ID" value="NZ_JBHSJV010000001.1"/>
</dbReference>
<dbReference type="EC" id="2.3.1.-" evidence="2"/>
<dbReference type="Pfam" id="PF13673">
    <property type="entry name" value="Acetyltransf_10"/>
    <property type="match status" value="1"/>
</dbReference>
<evidence type="ECO:0000259" key="1">
    <source>
        <dbReference type="PROSITE" id="PS51186"/>
    </source>
</evidence>
<dbReference type="EMBL" id="JBHULX010000001">
    <property type="protein sequence ID" value="MFD2589213.1"/>
    <property type="molecule type" value="Genomic_DNA"/>
</dbReference>
<keyword evidence="3" id="KW-1185">Reference proteome</keyword>
<dbReference type="InterPro" id="IPR016181">
    <property type="entry name" value="Acyl_CoA_acyltransferase"/>
</dbReference>